<proteinExistence type="predicted"/>
<gene>
    <name evidence="2" type="ORF">GA0061070_11072</name>
</gene>
<dbReference type="AlphaFoldDB" id="A0A1C4GP75"/>
<protein>
    <submittedName>
        <fullName evidence="2">Acetyltransferase (GNAT) family protein</fullName>
    </submittedName>
</protein>
<dbReference type="Pfam" id="PF00583">
    <property type="entry name" value="Acetyltransf_1"/>
    <property type="match status" value="1"/>
</dbReference>
<evidence type="ECO:0000313" key="3">
    <source>
        <dbReference type="Proteomes" id="UP000198515"/>
    </source>
</evidence>
<dbReference type="PROSITE" id="PS51186">
    <property type="entry name" value="GNAT"/>
    <property type="match status" value="1"/>
</dbReference>
<accession>A0A1C4GP75</accession>
<sequence>MNETMRIAVISDAEAVTALTKMAYTKWVPVIGREPLPMKADHAAFIKENRVDLLFYGEELAALVETIQRKEDILIENVAVDPRFQKRGYGRKMVTLAEQLAVEAGLDVVRLYTNSLFEVNLRFYESLGYEFERSEERNGGVAIHMLKRLA</sequence>
<organism evidence="2 3">
    <name type="scientific">Kosakonia oryziphila</name>
    <dbReference type="NCBI Taxonomy" id="1005667"/>
    <lineage>
        <taxon>Bacteria</taxon>
        <taxon>Pseudomonadati</taxon>
        <taxon>Pseudomonadota</taxon>
        <taxon>Gammaproteobacteria</taxon>
        <taxon>Enterobacterales</taxon>
        <taxon>Enterobacteriaceae</taxon>
        <taxon>Kosakonia</taxon>
    </lineage>
</organism>
<evidence type="ECO:0000313" key="2">
    <source>
        <dbReference type="EMBL" id="SCC70017.1"/>
    </source>
</evidence>
<evidence type="ECO:0000259" key="1">
    <source>
        <dbReference type="PROSITE" id="PS51186"/>
    </source>
</evidence>
<keyword evidence="2" id="KW-0808">Transferase</keyword>
<reference evidence="3" key="1">
    <citation type="submission" date="2016-08" db="EMBL/GenBank/DDBJ databases">
        <authorList>
            <person name="Varghese N."/>
            <person name="Submissions Spin"/>
        </authorList>
    </citation>
    <scope>NUCLEOTIDE SEQUENCE [LARGE SCALE GENOMIC DNA]</scope>
    <source>
        <strain evidence="3">REICA_142</strain>
    </source>
</reference>
<feature type="domain" description="N-acetyltransferase" evidence="1">
    <location>
        <begin position="3"/>
        <end position="150"/>
    </location>
</feature>
<dbReference type="EMBL" id="FMBC01000107">
    <property type="protein sequence ID" value="SCC70017.1"/>
    <property type="molecule type" value="Genomic_DNA"/>
</dbReference>
<keyword evidence="3" id="KW-1185">Reference proteome</keyword>
<dbReference type="GO" id="GO:0016747">
    <property type="term" value="F:acyltransferase activity, transferring groups other than amino-acyl groups"/>
    <property type="evidence" value="ECO:0007669"/>
    <property type="project" value="InterPro"/>
</dbReference>
<dbReference type="InterPro" id="IPR016181">
    <property type="entry name" value="Acyl_CoA_acyltransferase"/>
</dbReference>
<name>A0A1C4GP75_9ENTR</name>
<dbReference type="Proteomes" id="UP000198515">
    <property type="component" value="Unassembled WGS sequence"/>
</dbReference>
<dbReference type="Gene3D" id="3.40.630.30">
    <property type="match status" value="1"/>
</dbReference>
<dbReference type="SUPFAM" id="SSF55729">
    <property type="entry name" value="Acyl-CoA N-acyltransferases (Nat)"/>
    <property type="match status" value="1"/>
</dbReference>
<dbReference type="InterPro" id="IPR000182">
    <property type="entry name" value="GNAT_dom"/>
</dbReference>
<dbReference type="CDD" id="cd04301">
    <property type="entry name" value="NAT_SF"/>
    <property type="match status" value="1"/>
</dbReference>